<feature type="compositionally biased region" description="Polar residues" evidence="5">
    <location>
        <begin position="1"/>
        <end position="11"/>
    </location>
</feature>
<protein>
    <recommendedName>
        <fullName evidence="4">Peptide methionine sulfoxide reductase MsrA</fullName>
        <shortName evidence="4">Protein-methionine-S-oxide reductase</shortName>
        <ecNumber evidence="4">1.8.4.11</ecNumber>
    </recommendedName>
    <alternativeName>
        <fullName evidence="4">Peptide-methionine (S)-S-oxide reductase</fullName>
        <shortName evidence="4">Peptide Met(O) reductase</shortName>
    </alternativeName>
</protein>
<comment type="similarity">
    <text evidence="4">Belongs to the MsrA Met sulfoxide reductase family.</text>
</comment>
<comment type="function">
    <text evidence="4">Has an important function as a repair enzyme for proteins that have been inactivated by oxidation. Catalyzes the reversible oxidation-reduction of methionine sulfoxide in proteins to methionine.</text>
</comment>
<accession>A0A5E4SZT8</accession>
<dbReference type="InterPro" id="IPR002569">
    <property type="entry name" value="Met_Sox_Rdtase_MsrA_dom"/>
</dbReference>
<evidence type="ECO:0000256" key="1">
    <source>
        <dbReference type="ARBA" id="ARBA00023002"/>
    </source>
</evidence>
<evidence type="ECO:0000256" key="2">
    <source>
        <dbReference type="ARBA" id="ARBA00047806"/>
    </source>
</evidence>
<dbReference type="GO" id="GO:0008113">
    <property type="term" value="F:peptide-methionine (S)-S-oxide reductase activity"/>
    <property type="evidence" value="ECO:0007669"/>
    <property type="project" value="UniProtKB-UniRule"/>
</dbReference>
<dbReference type="InterPro" id="IPR036509">
    <property type="entry name" value="Met_Sox_Rdtase_MsrA_sf"/>
</dbReference>
<organism evidence="7 8">
    <name type="scientific">Pandoraea anhela</name>
    <dbReference type="NCBI Taxonomy" id="2508295"/>
    <lineage>
        <taxon>Bacteria</taxon>
        <taxon>Pseudomonadati</taxon>
        <taxon>Pseudomonadota</taxon>
        <taxon>Betaproteobacteria</taxon>
        <taxon>Burkholderiales</taxon>
        <taxon>Burkholderiaceae</taxon>
        <taxon>Pandoraea</taxon>
    </lineage>
</organism>
<dbReference type="Gene3D" id="3.30.1060.10">
    <property type="entry name" value="Peptide methionine sulphoxide reductase MsrA"/>
    <property type="match status" value="1"/>
</dbReference>
<dbReference type="EC" id="1.8.4.11" evidence="4"/>
<sequence>MAKLNSHQPQQPHHPGCNDVAPSRRQASPVSHLRRALIGTAAVAAGIFAWQSGAFAFGAENAVVIAAPKLDMPSTGARTETAVFAGGCFWGVQGVFQHVKGVTKAESGYAGGSAKTADYETVGTGSTGHAESVQVTFDPQQVSYGKLLQIYFSVAHNPTEVNRQGPDSGTQYRSAVFPMNDAQRQVATAYIAQLDASHVYNKPIATKVEKYTGFYAAETYHQDFLTEHPNYPYIVINDLPKVKDLKRIFPTQYRDTPVLVKTASAK</sequence>
<evidence type="ECO:0000256" key="3">
    <source>
        <dbReference type="ARBA" id="ARBA00048782"/>
    </source>
</evidence>
<dbReference type="PANTHER" id="PTHR43774">
    <property type="entry name" value="PEPTIDE METHIONINE SULFOXIDE REDUCTASE"/>
    <property type="match status" value="1"/>
</dbReference>
<dbReference type="EMBL" id="CABPSB010000003">
    <property type="protein sequence ID" value="VVD81177.1"/>
    <property type="molecule type" value="Genomic_DNA"/>
</dbReference>
<name>A0A5E4SZT8_9BURK</name>
<comment type="catalytic activity">
    <reaction evidence="2 4">
        <text>L-methionyl-[protein] + [thioredoxin]-disulfide + H2O = L-methionyl-(S)-S-oxide-[protein] + [thioredoxin]-dithiol</text>
        <dbReference type="Rhea" id="RHEA:14217"/>
        <dbReference type="Rhea" id="RHEA-COMP:10698"/>
        <dbReference type="Rhea" id="RHEA-COMP:10700"/>
        <dbReference type="Rhea" id="RHEA-COMP:12313"/>
        <dbReference type="Rhea" id="RHEA-COMP:12315"/>
        <dbReference type="ChEBI" id="CHEBI:15377"/>
        <dbReference type="ChEBI" id="CHEBI:16044"/>
        <dbReference type="ChEBI" id="CHEBI:29950"/>
        <dbReference type="ChEBI" id="CHEBI:44120"/>
        <dbReference type="ChEBI" id="CHEBI:50058"/>
        <dbReference type="EC" id="1.8.4.11"/>
    </reaction>
</comment>
<dbReference type="HAMAP" id="MF_01401">
    <property type="entry name" value="MsrA"/>
    <property type="match status" value="1"/>
</dbReference>
<evidence type="ECO:0000259" key="6">
    <source>
        <dbReference type="Pfam" id="PF01625"/>
    </source>
</evidence>
<dbReference type="OrthoDB" id="4174719at2"/>
<evidence type="ECO:0000313" key="7">
    <source>
        <dbReference type="EMBL" id="VVD81177.1"/>
    </source>
</evidence>
<dbReference type="SUPFAM" id="SSF55068">
    <property type="entry name" value="Peptide methionine sulfoxide reductase"/>
    <property type="match status" value="1"/>
</dbReference>
<comment type="catalytic activity">
    <reaction evidence="3 4">
        <text>[thioredoxin]-disulfide + L-methionine + H2O = L-methionine (S)-S-oxide + [thioredoxin]-dithiol</text>
        <dbReference type="Rhea" id="RHEA:19993"/>
        <dbReference type="Rhea" id="RHEA-COMP:10698"/>
        <dbReference type="Rhea" id="RHEA-COMP:10700"/>
        <dbReference type="ChEBI" id="CHEBI:15377"/>
        <dbReference type="ChEBI" id="CHEBI:29950"/>
        <dbReference type="ChEBI" id="CHEBI:50058"/>
        <dbReference type="ChEBI" id="CHEBI:57844"/>
        <dbReference type="ChEBI" id="CHEBI:58772"/>
        <dbReference type="EC" id="1.8.4.11"/>
    </reaction>
</comment>
<feature type="region of interest" description="Disordered" evidence="5">
    <location>
        <begin position="1"/>
        <end position="28"/>
    </location>
</feature>
<evidence type="ECO:0000256" key="5">
    <source>
        <dbReference type="SAM" id="MobiDB-lite"/>
    </source>
</evidence>
<dbReference type="NCBIfam" id="TIGR00401">
    <property type="entry name" value="msrA"/>
    <property type="match status" value="1"/>
</dbReference>
<keyword evidence="1 4" id="KW-0560">Oxidoreductase</keyword>
<keyword evidence="8" id="KW-1185">Reference proteome</keyword>
<dbReference type="RefSeq" id="WP_150667903.1">
    <property type="nucleotide sequence ID" value="NZ_CABPSB010000003.1"/>
</dbReference>
<feature type="domain" description="Peptide methionine sulphoxide reductase MsrA" evidence="6">
    <location>
        <begin position="81"/>
        <end position="231"/>
    </location>
</feature>
<feature type="active site" evidence="4">
    <location>
        <position position="88"/>
    </location>
</feature>
<reference evidence="7 8" key="1">
    <citation type="submission" date="2019-08" db="EMBL/GenBank/DDBJ databases">
        <authorList>
            <person name="Peeters C."/>
        </authorList>
    </citation>
    <scope>NUCLEOTIDE SEQUENCE [LARGE SCALE GENOMIC DNA]</scope>
    <source>
        <strain evidence="7 8">LMG 31108</strain>
    </source>
</reference>
<evidence type="ECO:0000256" key="4">
    <source>
        <dbReference type="HAMAP-Rule" id="MF_01401"/>
    </source>
</evidence>
<gene>
    <name evidence="4" type="primary">msrA</name>
    <name evidence="7" type="ORF">PAN31108_01110</name>
</gene>
<dbReference type="PANTHER" id="PTHR43774:SF1">
    <property type="entry name" value="PEPTIDE METHIONINE SULFOXIDE REDUCTASE MSRA 2"/>
    <property type="match status" value="1"/>
</dbReference>
<dbReference type="Proteomes" id="UP000406256">
    <property type="component" value="Unassembled WGS sequence"/>
</dbReference>
<evidence type="ECO:0000313" key="8">
    <source>
        <dbReference type="Proteomes" id="UP000406256"/>
    </source>
</evidence>
<dbReference type="GO" id="GO:0033744">
    <property type="term" value="F:L-methionine:thioredoxin-disulfide S-oxidoreductase activity"/>
    <property type="evidence" value="ECO:0007669"/>
    <property type="project" value="RHEA"/>
</dbReference>
<proteinExistence type="inferred from homology"/>
<dbReference type="Pfam" id="PF01625">
    <property type="entry name" value="PMSR"/>
    <property type="match status" value="1"/>
</dbReference>
<dbReference type="AlphaFoldDB" id="A0A5E4SZT8"/>